<dbReference type="Proteomes" id="UP000196878">
    <property type="component" value="Unassembled WGS sequence"/>
</dbReference>
<dbReference type="InterPro" id="IPR003778">
    <property type="entry name" value="CT_A_B"/>
</dbReference>
<dbReference type="GO" id="GO:0005524">
    <property type="term" value="F:ATP binding"/>
    <property type="evidence" value="ECO:0007669"/>
    <property type="project" value="UniProtKB-KW"/>
</dbReference>
<proteinExistence type="predicted"/>
<dbReference type="SUPFAM" id="SSF50891">
    <property type="entry name" value="Cyclophilin-like"/>
    <property type="match status" value="1"/>
</dbReference>
<gene>
    <name evidence="5" type="ORF">CDV49_05135</name>
</gene>
<keyword evidence="3" id="KW-0067">ATP-binding</keyword>
<organism evidence="5 6">
    <name type="scientific">Haematobacter genomosp. 1</name>
    <dbReference type="NCBI Taxonomy" id="366618"/>
    <lineage>
        <taxon>Bacteria</taxon>
        <taxon>Pseudomonadati</taxon>
        <taxon>Pseudomonadota</taxon>
        <taxon>Alphaproteobacteria</taxon>
        <taxon>Rhodobacterales</taxon>
        <taxon>Paracoccaceae</taxon>
        <taxon>Haematobacter</taxon>
    </lineage>
</organism>
<dbReference type="PANTHER" id="PTHR43309:SF3">
    <property type="entry name" value="5-OXOPROLINASE SUBUNIT C"/>
    <property type="match status" value="1"/>
</dbReference>
<keyword evidence="6" id="KW-1185">Reference proteome</keyword>
<dbReference type="RefSeq" id="WP_088214490.1">
    <property type="nucleotide sequence ID" value="NZ_NIPW01000007.1"/>
</dbReference>
<name>A0A212AED2_9RHOB</name>
<comment type="caution">
    <text evidence="5">The sequence shown here is derived from an EMBL/GenBank/DDBJ whole genome shotgun (WGS) entry which is preliminary data.</text>
</comment>
<dbReference type="GO" id="GO:0016787">
    <property type="term" value="F:hydrolase activity"/>
    <property type="evidence" value="ECO:0007669"/>
    <property type="project" value="UniProtKB-KW"/>
</dbReference>
<sequence length="327" mass="34706">MIELIQTGPQASIQDLGRCGYLAQGVGSAGAMDKVALELANRMLGNIPQAAAVEFTYGGFDLLCHGDVTIAMTGADCGVRLNGRPVSGWTRLSLLAGDRLSAGMARRGMRAYLAVSGGIRVPAVLGSASTDMKGGFGGLHGRALEAGDRLEADREGPGKEGSGEFALDPALLSGFYDASYPPEAPIRFLPATEYDLFTDEAHHAFQTDTWEIQPDSNRIGYRLSGPVLKTRERLELFSHGILPGTIQVPPSGQPVIQLADANTCGGYPKFGAVIGADLWRIGQSRLGERLRFKAVTREEALAARREAAEAAAAFHARLADDIRILGV</sequence>
<evidence type="ECO:0000259" key="4">
    <source>
        <dbReference type="SMART" id="SM00797"/>
    </source>
</evidence>
<evidence type="ECO:0000256" key="2">
    <source>
        <dbReference type="ARBA" id="ARBA00022801"/>
    </source>
</evidence>
<keyword evidence="1" id="KW-0547">Nucleotide-binding</keyword>
<protein>
    <submittedName>
        <fullName evidence="5">Allophanate hydrolase</fullName>
    </submittedName>
</protein>
<reference evidence="5 6" key="1">
    <citation type="submission" date="2016-12" db="EMBL/GenBank/DDBJ databases">
        <title>Comparison of Traditional DNA-DNA Hybridization with In Silico Genomic Analysis.</title>
        <authorList>
            <person name="Nicholson A.C."/>
            <person name="Humrighouse B.W."/>
            <person name="Graziano J."/>
            <person name="Lasker B."/>
            <person name="Whitney A.M."/>
            <person name="Mcquiston J.R."/>
        </authorList>
    </citation>
    <scope>NUCLEOTIDE SEQUENCE [LARGE SCALE GENOMIC DNA]</scope>
    <source>
        <strain evidence="5 6">H2240</strain>
    </source>
</reference>
<evidence type="ECO:0000256" key="3">
    <source>
        <dbReference type="ARBA" id="ARBA00022840"/>
    </source>
</evidence>
<feature type="domain" description="Carboxyltransferase" evidence="4">
    <location>
        <begin position="23"/>
        <end position="311"/>
    </location>
</feature>
<dbReference type="SMART" id="SM00797">
    <property type="entry name" value="AHS2"/>
    <property type="match status" value="1"/>
</dbReference>
<dbReference type="NCBIfam" id="TIGR00724">
    <property type="entry name" value="urea_amlyse_rel"/>
    <property type="match status" value="1"/>
</dbReference>
<evidence type="ECO:0000256" key="1">
    <source>
        <dbReference type="ARBA" id="ARBA00022741"/>
    </source>
</evidence>
<dbReference type="AlphaFoldDB" id="A0A212AED2"/>
<dbReference type="InterPro" id="IPR029000">
    <property type="entry name" value="Cyclophilin-like_dom_sf"/>
</dbReference>
<evidence type="ECO:0000313" key="5">
    <source>
        <dbReference type="EMBL" id="OWJ79697.1"/>
    </source>
</evidence>
<dbReference type="InterPro" id="IPR052708">
    <property type="entry name" value="PxpC"/>
</dbReference>
<dbReference type="Gene3D" id="2.40.100.10">
    <property type="entry name" value="Cyclophilin-like"/>
    <property type="match status" value="1"/>
</dbReference>
<dbReference type="Pfam" id="PF02626">
    <property type="entry name" value="CT_A_B"/>
    <property type="match status" value="1"/>
</dbReference>
<dbReference type="OrthoDB" id="9768696at2"/>
<dbReference type="PANTHER" id="PTHR43309">
    <property type="entry name" value="5-OXOPROLINASE SUBUNIT C"/>
    <property type="match status" value="1"/>
</dbReference>
<dbReference type="EMBL" id="NIPW01000007">
    <property type="protein sequence ID" value="OWJ79697.1"/>
    <property type="molecule type" value="Genomic_DNA"/>
</dbReference>
<evidence type="ECO:0000313" key="6">
    <source>
        <dbReference type="Proteomes" id="UP000196878"/>
    </source>
</evidence>
<accession>A0A212AED2</accession>
<keyword evidence="2 5" id="KW-0378">Hydrolase</keyword>